<dbReference type="Proteomes" id="UP000824633">
    <property type="component" value="Chromosome"/>
</dbReference>
<organism evidence="2 3">
    <name type="scientific">Clostridium gelidum</name>
    <dbReference type="NCBI Taxonomy" id="704125"/>
    <lineage>
        <taxon>Bacteria</taxon>
        <taxon>Bacillati</taxon>
        <taxon>Bacillota</taxon>
        <taxon>Clostridia</taxon>
        <taxon>Eubacteriales</taxon>
        <taxon>Clostridiaceae</taxon>
        <taxon>Clostridium</taxon>
    </lineage>
</organism>
<reference evidence="3" key="1">
    <citation type="submission" date="2021-07" db="EMBL/GenBank/DDBJ databases">
        <title>Complete genome sequencing of a Clostridium isolate.</title>
        <authorList>
            <person name="Ueki A."/>
            <person name="Tonouchi A."/>
        </authorList>
    </citation>
    <scope>NUCLEOTIDE SEQUENCE [LARGE SCALE GENOMIC DNA]</scope>
    <source>
        <strain evidence="3">C5S11</strain>
    </source>
</reference>
<keyword evidence="3" id="KW-1185">Reference proteome</keyword>
<keyword evidence="1" id="KW-0812">Transmembrane</keyword>
<dbReference type="EMBL" id="AP024849">
    <property type="protein sequence ID" value="BCZ46895.1"/>
    <property type="molecule type" value="Genomic_DNA"/>
</dbReference>
<gene>
    <name evidence="2" type="ORF">psyc5s11_29620</name>
</gene>
<evidence type="ECO:0000313" key="2">
    <source>
        <dbReference type="EMBL" id="BCZ46895.1"/>
    </source>
</evidence>
<name>A0ABM7T4Q6_9CLOT</name>
<proteinExistence type="predicted"/>
<accession>A0ABM7T4Q6</accession>
<dbReference type="RefSeq" id="WP_224033293.1">
    <property type="nucleotide sequence ID" value="NZ_AP024849.1"/>
</dbReference>
<feature type="transmembrane region" description="Helical" evidence="1">
    <location>
        <begin position="6"/>
        <end position="28"/>
    </location>
</feature>
<sequence length="141" mass="17092">MYLKKKATVLISTVIILSLMSMLGCFLYKMMRNNNEIATLYNFDKDIYDLDKDEEVILNKFMKELNEKRAEELRDDKEDTFPKEVDNKIEDNSFKYDKDYDKIFLTTNKDKKKKRRREITYILRNEKIILVPTYKFENNSE</sequence>
<evidence type="ECO:0000256" key="1">
    <source>
        <dbReference type="SAM" id="Phobius"/>
    </source>
</evidence>
<dbReference type="PROSITE" id="PS51257">
    <property type="entry name" value="PROKAR_LIPOPROTEIN"/>
    <property type="match status" value="1"/>
</dbReference>
<evidence type="ECO:0008006" key="4">
    <source>
        <dbReference type="Google" id="ProtNLM"/>
    </source>
</evidence>
<keyword evidence="1" id="KW-0472">Membrane</keyword>
<protein>
    <recommendedName>
        <fullName evidence="4">Lipoprotein</fullName>
    </recommendedName>
</protein>
<evidence type="ECO:0000313" key="3">
    <source>
        <dbReference type="Proteomes" id="UP000824633"/>
    </source>
</evidence>
<keyword evidence="1" id="KW-1133">Transmembrane helix</keyword>